<dbReference type="STRING" id="1397694.GCA_000702585_01773"/>
<dbReference type="Pfam" id="PF00497">
    <property type="entry name" value="SBP_bac_3"/>
    <property type="match status" value="1"/>
</dbReference>
<feature type="chain" id="PRO_5017002952" evidence="5">
    <location>
        <begin position="22"/>
        <end position="263"/>
    </location>
</feature>
<sequence length="263" mass="28510">MKKGFLALCIAGLAAFSAACGADVNEGGSSSSGSEDDKVIVMGTSADYFPYEFVDTANGDEIVGFDIDIAKQVAENMGYELKIEDMDFGSLLGALNAGRVDFVMAGMTPTEERKENADFSDIYFTAKNLILSKGDAIQSLEDLNGKQVGVQLGSIQEGIAKDQIDGAEIVALNKIPEIIQEIKTGRIDAMVIEDTVAKKYLDQDSELSTFEIVDEEEAGSAAAFRKDDELRNQFNEELNKLIESGEIEKLAQKWFEEEAAPAE</sequence>
<dbReference type="Gene3D" id="3.40.190.10">
    <property type="entry name" value="Periplasmic binding protein-like II"/>
    <property type="match status" value="2"/>
</dbReference>
<evidence type="ECO:0000256" key="5">
    <source>
        <dbReference type="SAM" id="SignalP"/>
    </source>
</evidence>
<accession>A0A377FT34</accession>
<evidence type="ECO:0000259" key="6">
    <source>
        <dbReference type="SMART" id="SM00062"/>
    </source>
</evidence>
<dbReference type="AlphaFoldDB" id="A0A377FT34"/>
<dbReference type="GO" id="GO:0030313">
    <property type="term" value="C:cell envelope"/>
    <property type="evidence" value="ECO:0007669"/>
    <property type="project" value="UniProtKB-SubCell"/>
</dbReference>
<dbReference type="PROSITE" id="PS01039">
    <property type="entry name" value="SBP_BACTERIAL_3"/>
    <property type="match status" value="1"/>
</dbReference>
<dbReference type="InterPro" id="IPR018313">
    <property type="entry name" value="SBP_3_CS"/>
</dbReference>
<dbReference type="SUPFAM" id="SSF53850">
    <property type="entry name" value="Periplasmic binding protein-like II"/>
    <property type="match status" value="1"/>
</dbReference>
<keyword evidence="3 5" id="KW-0732">Signal</keyword>
<dbReference type="PANTHER" id="PTHR35936:SF17">
    <property type="entry name" value="ARGININE-BINDING EXTRACELLULAR PROTEIN ARTP"/>
    <property type="match status" value="1"/>
</dbReference>
<reference evidence="8 9" key="1">
    <citation type="submission" date="2018-06" db="EMBL/GenBank/DDBJ databases">
        <authorList>
            <consortium name="Pathogen Informatics"/>
            <person name="Doyle S."/>
        </authorList>
    </citation>
    <scope>NUCLEOTIDE SEQUENCE [LARGE SCALE GENOMIC DNA]</scope>
    <source>
        <strain evidence="8 9">NCTC13163</strain>
    </source>
</reference>
<evidence type="ECO:0000256" key="2">
    <source>
        <dbReference type="ARBA" id="ARBA00010333"/>
    </source>
</evidence>
<dbReference type="InterPro" id="IPR001638">
    <property type="entry name" value="Solute-binding_3/MltF_N"/>
</dbReference>
<feature type="domain" description="Ionotropic glutamate receptor C-terminal" evidence="7">
    <location>
        <begin position="39"/>
        <end position="257"/>
    </location>
</feature>
<dbReference type="Proteomes" id="UP000254060">
    <property type="component" value="Unassembled WGS sequence"/>
</dbReference>
<name>A0A377FT34_9BACL</name>
<evidence type="ECO:0000313" key="9">
    <source>
        <dbReference type="Proteomes" id="UP000254060"/>
    </source>
</evidence>
<dbReference type="SMART" id="SM00062">
    <property type="entry name" value="PBPb"/>
    <property type="match status" value="1"/>
</dbReference>
<feature type="domain" description="Solute-binding protein family 3/N-terminal" evidence="6">
    <location>
        <begin position="39"/>
        <end position="258"/>
    </location>
</feature>
<dbReference type="RefSeq" id="WP_029334810.1">
    <property type="nucleotide sequence ID" value="NZ_UGGP01000001.1"/>
</dbReference>
<dbReference type="PROSITE" id="PS51257">
    <property type="entry name" value="PROKAR_LIPOPROTEIN"/>
    <property type="match status" value="1"/>
</dbReference>
<proteinExistence type="inferred from homology"/>
<evidence type="ECO:0000256" key="1">
    <source>
        <dbReference type="ARBA" id="ARBA00004196"/>
    </source>
</evidence>
<comment type="similarity">
    <text evidence="2 4">Belongs to the bacterial solute-binding protein 3 family.</text>
</comment>
<evidence type="ECO:0000259" key="7">
    <source>
        <dbReference type="SMART" id="SM00079"/>
    </source>
</evidence>
<dbReference type="SMART" id="SM00079">
    <property type="entry name" value="PBPe"/>
    <property type="match status" value="1"/>
</dbReference>
<evidence type="ECO:0000256" key="3">
    <source>
        <dbReference type="ARBA" id="ARBA00022729"/>
    </source>
</evidence>
<dbReference type="OrthoDB" id="9811552at2"/>
<protein>
    <submittedName>
        <fullName evidence="8">Arginine-binding extracellular protein ArtP</fullName>
    </submittedName>
</protein>
<comment type="subcellular location">
    <subcellularLocation>
        <location evidence="1">Cell envelope</location>
    </subcellularLocation>
</comment>
<evidence type="ECO:0000313" key="8">
    <source>
        <dbReference type="EMBL" id="STO07908.1"/>
    </source>
</evidence>
<dbReference type="GO" id="GO:0016020">
    <property type="term" value="C:membrane"/>
    <property type="evidence" value="ECO:0007669"/>
    <property type="project" value="InterPro"/>
</dbReference>
<dbReference type="GO" id="GO:0015276">
    <property type="term" value="F:ligand-gated monoatomic ion channel activity"/>
    <property type="evidence" value="ECO:0007669"/>
    <property type="project" value="InterPro"/>
</dbReference>
<feature type="signal peptide" evidence="5">
    <location>
        <begin position="1"/>
        <end position="21"/>
    </location>
</feature>
<organism evidence="8 9">
    <name type="scientific">Exiguobacterium aurantiacum</name>
    <dbReference type="NCBI Taxonomy" id="33987"/>
    <lineage>
        <taxon>Bacteria</taxon>
        <taxon>Bacillati</taxon>
        <taxon>Bacillota</taxon>
        <taxon>Bacilli</taxon>
        <taxon>Bacillales</taxon>
        <taxon>Bacillales Family XII. Incertae Sedis</taxon>
        <taxon>Exiguobacterium</taxon>
    </lineage>
</organism>
<evidence type="ECO:0000256" key="4">
    <source>
        <dbReference type="RuleBase" id="RU003744"/>
    </source>
</evidence>
<gene>
    <name evidence="8" type="primary">artP_1</name>
    <name evidence="8" type="ORF">NCTC13163_01269</name>
</gene>
<dbReference type="PANTHER" id="PTHR35936">
    <property type="entry name" value="MEMBRANE-BOUND LYTIC MUREIN TRANSGLYCOSYLASE F"/>
    <property type="match status" value="1"/>
</dbReference>
<dbReference type="EMBL" id="UGGP01000001">
    <property type="protein sequence ID" value="STO07908.1"/>
    <property type="molecule type" value="Genomic_DNA"/>
</dbReference>
<dbReference type="InterPro" id="IPR001320">
    <property type="entry name" value="Iontro_rcpt_C"/>
</dbReference>